<evidence type="ECO:0000313" key="4">
    <source>
        <dbReference type="EMBL" id="KAK4034361.1"/>
    </source>
</evidence>
<comment type="caution">
    <text evidence="4">The sequence shown here is derived from an EMBL/GenBank/DDBJ whole genome shotgun (WGS) entry which is preliminary data.</text>
</comment>
<dbReference type="EMBL" id="MU854483">
    <property type="protein sequence ID" value="KAK4034361.1"/>
    <property type="molecule type" value="Genomic_DNA"/>
</dbReference>
<dbReference type="PANTHER" id="PTHR47797:SF1">
    <property type="entry name" value="CYTOCHROME B561 DOMAIN-CONTAINING PROTEIN-RELATED"/>
    <property type="match status" value="1"/>
</dbReference>
<organism evidence="4 5">
    <name type="scientific">Parachaetomium inaequale</name>
    <dbReference type="NCBI Taxonomy" id="2588326"/>
    <lineage>
        <taxon>Eukaryota</taxon>
        <taxon>Fungi</taxon>
        <taxon>Dikarya</taxon>
        <taxon>Ascomycota</taxon>
        <taxon>Pezizomycotina</taxon>
        <taxon>Sordariomycetes</taxon>
        <taxon>Sordariomycetidae</taxon>
        <taxon>Sordariales</taxon>
        <taxon>Chaetomiaceae</taxon>
        <taxon>Parachaetomium</taxon>
    </lineage>
</organism>
<gene>
    <name evidence="4" type="ORF">C8A01DRAFT_39186</name>
</gene>
<feature type="domain" description="Cellobiose dehydrogenase-like cytochrome" evidence="3">
    <location>
        <begin position="40"/>
        <end position="186"/>
    </location>
</feature>
<dbReference type="Pfam" id="PF16010">
    <property type="entry name" value="CDH-cyt"/>
    <property type="match status" value="1"/>
</dbReference>
<accession>A0AAN6SN00</accession>
<feature type="signal peptide" evidence="2">
    <location>
        <begin position="1"/>
        <end position="29"/>
    </location>
</feature>
<evidence type="ECO:0000256" key="2">
    <source>
        <dbReference type="SAM" id="SignalP"/>
    </source>
</evidence>
<dbReference type="SUPFAM" id="SSF49344">
    <property type="entry name" value="CBD9-like"/>
    <property type="match status" value="1"/>
</dbReference>
<protein>
    <recommendedName>
        <fullName evidence="3">Cellobiose dehydrogenase-like cytochrome domain-containing protein</fullName>
    </recommendedName>
</protein>
<dbReference type="Gene3D" id="1.20.120.1770">
    <property type="match status" value="1"/>
</dbReference>
<dbReference type="AlphaFoldDB" id="A0AAN6SN00"/>
<dbReference type="InterPro" id="IPR015920">
    <property type="entry name" value="Cellobiose_DH-like_cyt"/>
</dbReference>
<keyword evidence="5" id="KW-1185">Reference proteome</keyword>
<feature type="transmembrane region" description="Helical" evidence="1">
    <location>
        <begin position="228"/>
        <end position="249"/>
    </location>
</feature>
<sequence>MPSSGRASNLTWLVLSLLCIITQIQLTRAQTAVSTLFVPDTDTIVSFNFPPNSDDINFYVSTPDWYQYTAIGFGTSMSNALMLVMYPSADRKGVTVSPRTATGNTEPVYAPQIGITLHSTTINDNFDMVVNATCRGCQSFIKTVSSAAPMMFAVGPGLNLGSDDPDARIRRHTAYGSFAIDISKATGPGGISTGPGISGANASADAVLDGGGSGGLHKDENKAATAHGILYAIVTLAVAPFDSLVAGALGTRWAWMHGVTASLYFAFVIGALVPGVLVSREHVATQQFRTGHQVLGLLTIVALSLMFVWGIALSWIKRSARKRGQEPPESTRLLGAIHRWVCRAIWVFLLVNGGLGLKLSEQNLVLILAYVAVALGLIVILVPVYFCLWRCTKKRKEKEEGLEMPTIYDHNYH</sequence>
<keyword evidence="1" id="KW-1133">Transmembrane helix</keyword>
<keyword evidence="2" id="KW-0732">Signal</keyword>
<dbReference type="Gene3D" id="2.60.40.1210">
    <property type="entry name" value="Cellobiose dehydrogenase, cytochrome domain"/>
    <property type="match status" value="1"/>
</dbReference>
<keyword evidence="1" id="KW-0472">Membrane</keyword>
<proteinExistence type="predicted"/>
<feature type="transmembrane region" description="Helical" evidence="1">
    <location>
        <begin position="337"/>
        <end position="355"/>
    </location>
</feature>
<feature type="transmembrane region" description="Helical" evidence="1">
    <location>
        <begin position="261"/>
        <end position="279"/>
    </location>
</feature>
<dbReference type="PANTHER" id="PTHR47797">
    <property type="entry name" value="DEHYDROGENASE, PUTATIVE (AFU_ORTHOLOGUE AFUA_8G05805)-RELATED"/>
    <property type="match status" value="1"/>
</dbReference>
<name>A0AAN6SN00_9PEZI</name>
<evidence type="ECO:0000259" key="3">
    <source>
        <dbReference type="Pfam" id="PF16010"/>
    </source>
</evidence>
<keyword evidence="1" id="KW-0812">Transmembrane</keyword>
<feature type="transmembrane region" description="Helical" evidence="1">
    <location>
        <begin position="294"/>
        <end position="316"/>
    </location>
</feature>
<evidence type="ECO:0000256" key="1">
    <source>
        <dbReference type="SAM" id="Phobius"/>
    </source>
</evidence>
<feature type="transmembrane region" description="Helical" evidence="1">
    <location>
        <begin position="367"/>
        <end position="388"/>
    </location>
</feature>
<dbReference type="Proteomes" id="UP001303115">
    <property type="component" value="Unassembled WGS sequence"/>
</dbReference>
<dbReference type="CDD" id="cd09630">
    <property type="entry name" value="CDH_like_cytochrome"/>
    <property type="match status" value="1"/>
</dbReference>
<evidence type="ECO:0000313" key="5">
    <source>
        <dbReference type="Proteomes" id="UP001303115"/>
    </source>
</evidence>
<feature type="chain" id="PRO_5043022060" description="Cellobiose dehydrogenase-like cytochrome domain-containing protein" evidence="2">
    <location>
        <begin position="30"/>
        <end position="413"/>
    </location>
</feature>
<reference evidence="5" key="1">
    <citation type="journal article" date="2023" name="Mol. Phylogenet. Evol.">
        <title>Genome-scale phylogeny and comparative genomics of the fungal order Sordariales.</title>
        <authorList>
            <person name="Hensen N."/>
            <person name="Bonometti L."/>
            <person name="Westerberg I."/>
            <person name="Brannstrom I.O."/>
            <person name="Guillou S."/>
            <person name="Cros-Aarteil S."/>
            <person name="Calhoun S."/>
            <person name="Haridas S."/>
            <person name="Kuo A."/>
            <person name="Mondo S."/>
            <person name="Pangilinan J."/>
            <person name="Riley R."/>
            <person name="LaButti K."/>
            <person name="Andreopoulos B."/>
            <person name="Lipzen A."/>
            <person name="Chen C."/>
            <person name="Yan M."/>
            <person name="Daum C."/>
            <person name="Ng V."/>
            <person name="Clum A."/>
            <person name="Steindorff A."/>
            <person name="Ohm R.A."/>
            <person name="Martin F."/>
            <person name="Silar P."/>
            <person name="Natvig D.O."/>
            <person name="Lalanne C."/>
            <person name="Gautier V."/>
            <person name="Ament-Velasquez S.L."/>
            <person name="Kruys A."/>
            <person name="Hutchinson M.I."/>
            <person name="Powell A.J."/>
            <person name="Barry K."/>
            <person name="Miller A.N."/>
            <person name="Grigoriev I.V."/>
            <person name="Debuchy R."/>
            <person name="Gladieux P."/>
            <person name="Hiltunen Thoren M."/>
            <person name="Johannesson H."/>
        </authorList>
    </citation>
    <scope>NUCLEOTIDE SEQUENCE [LARGE SCALE GENOMIC DNA]</scope>
    <source>
        <strain evidence="5">CBS 284.82</strain>
    </source>
</reference>